<gene>
    <name evidence="1" type="ORF">CLG96_06480</name>
</gene>
<proteinExistence type="predicted"/>
<keyword evidence="2" id="KW-1185">Reference proteome</keyword>
<dbReference type="SUPFAM" id="SSF69047">
    <property type="entry name" value="Hypothetical protein YjbJ"/>
    <property type="match status" value="1"/>
</dbReference>
<dbReference type="AlphaFoldDB" id="A0A2T5G0C1"/>
<evidence type="ECO:0000313" key="1">
    <source>
        <dbReference type="EMBL" id="PTQ12411.1"/>
    </source>
</evidence>
<sequence>MGEASDKSKGAINEAVGKAKRAAGVIADRPDIEAEGAAQESTGKVERAKGAVKKAVKDIIDKN</sequence>
<protein>
    <submittedName>
        <fullName evidence="1">CsbD family protein</fullName>
    </submittedName>
</protein>
<dbReference type="Proteomes" id="UP000244162">
    <property type="component" value="Unassembled WGS sequence"/>
</dbReference>
<dbReference type="EMBL" id="NWBU01000005">
    <property type="protein sequence ID" value="PTQ12411.1"/>
    <property type="molecule type" value="Genomic_DNA"/>
</dbReference>
<name>A0A2T5G0C1_9SPHN</name>
<reference evidence="1 2" key="1">
    <citation type="submission" date="2017-09" db="EMBL/GenBank/DDBJ databases">
        <title>Sphingomonas panjinensis sp.nov., isolated from oil-contaminated soil.</title>
        <authorList>
            <person name="Wang L."/>
            <person name="Chen L."/>
        </authorList>
    </citation>
    <scope>NUCLEOTIDE SEQUENCE [LARGE SCALE GENOMIC DNA]</scope>
    <source>
        <strain evidence="1 2">FW-11</strain>
    </source>
</reference>
<dbReference type="RefSeq" id="WP_107967271.1">
    <property type="nucleotide sequence ID" value="NZ_NWBU01000005.1"/>
</dbReference>
<dbReference type="InterPro" id="IPR036629">
    <property type="entry name" value="YjbJ_sf"/>
</dbReference>
<dbReference type="OrthoDB" id="7226109at2"/>
<accession>A0A2T5G0C1</accession>
<evidence type="ECO:0000313" key="2">
    <source>
        <dbReference type="Proteomes" id="UP000244162"/>
    </source>
</evidence>
<organism evidence="1 2">
    <name type="scientific">Sphingomonas oleivorans</name>
    <dbReference type="NCBI Taxonomy" id="1735121"/>
    <lineage>
        <taxon>Bacteria</taxon>
        <taxon>Pseudomonadati</taxon>
        <taxon>Pseudomonadota</taxon>
        <taxon>Alphaproteobacteria</taxon>
        <taxon>Sphingomonadales</taxon>
        <taxon>Sphingomonadaceae</taxon>
        <taxon>Sphingomonas</taxon>
    </lineage>
</organism>
<comment type="caution">
    <text evidence="1">The sequence shown here is derived from an EMBL/GenBank/DDBJ whole genome shotgun (WGS) entry which is preliminary data.</text>
</comment>